<feature type="domain" description="VOC" evidence="1">
    <location>
        <begin position="4"/>
        <end position="129"/>
    </location>
</feature>
<protein>
    <submittedName>
        <fullName evidence="2">VOC family protein</fullName>
    </submittedName>
</protein>
<evidence type="ECO:0000313" key="3">
    <source>
        <dbReference type="Proteomes" id="UP001253193"/>
    </source>
</evidence>
<comment type="caution">
    <text evidence="2">The sequence shown here is derived from an EMBL/GenBank/DDBJ whole genome shotgun (WGS) entry which is preliminary data.</text>
</comment>
<sequence length="151" mass="17377">MSSYVEHANISVVDAQKMIQFLTAAIPEWKVRGGGKIDNWFGRPIEWFHVGDDHSYIAISSGGKGDATHWTSHFTGFKHIGIVVPDVEALIERLSKAGYELDHRGDEHPFRKNVYYLEDHGMLFEFIEYSRRKAANEMTIINKRDISMFFV</sequence>
<dbReference type="InterPro" id="IPR029068">
    <property type="entry name" value="Glyas_Bleomycin-R_OHBP_Dase"/>
</dbReference>
<proteinExistence type="predicted"/>
<gene>
    <name evidence="2" type="ORF">QX249_07425</name>
</gene>
<dbReference type="AlphaFoldDB" id="A0AAW8Q1W6"/>
<dbReference type="PROSITE" id="PS51819">
    <property type="entry name" value="VOC"/>
    <property type="match status" value="1"/>
</dbReference>
<evidence type="ECO:0000313" key="2">
    <source>
        <dbReference type="EMBL" id="MDS1820483.1"/>
    </source>
</evidence>
<dbReference type="InterPro" id="IPR004360">
    <property type="entry name" value="Glyas_Fos-R_dOase_dom"/>
</dbReference>
<dbReference type="CDD" id="cd06587">
    <property type="entry name" value="VOC"/>
    <property type="match status" value="1"/>
</dbReference>
<dbReference type="Pfam" id="PF00903">
    <property type="entry name" value="Glyoxalase"/>
    <property type="match status" value="1"/>
</dbReference>
<reference evidence="2" key="1">
    <citation type="submission" date="2023-06" db="EMBL/GenBank/DDBJ databases">
        <title>Genomic Diversity of Vibrio spp. and Metagenomic Analysis of Pathogens in Florida Gulf Coastal Waters Following Hurricane Ian.</title>
        <authorList>
            <person name="Brumfield K.D."/>
        </authorList>
    </citation>
    <scope>NUCLEOTIDE SEQUENCE</scope>
    <source>
        <strain evidence="2">WBS2B-138</strain>
    </source>
</reference>
<evidence type="ECO:0000259" key="1">
    <source>
        <dbReference type="PROSITE" id="PS51819"/>
    </source>
</evidence>
<accession>A0AAW8Q1W6</accession>
<name>A0AAW8Q1W6_VIBPH</name>
<organism evidence="2 3">
    <name type="scientific">Vibrio parahaemolyticus</name>
    <dbReference type="NCBI Taxonomy" id="670"/>
    <lineage>
        <taxon>Bacteria</taxon>
        <taxon>Pseudomonadati</taxon>
        <taxon>Pseudomonadota</taxon>
        <taxon>Gammaproteobacteria</taxon>
        <taxon>Vibrionales</taxon>
        <taxon>Vibrionaceae</taxon>
        <taxon>Vibrio</taxon>
    </lineage>
</organism>
<dbReference type="SUPFAM" id="SSF54593">
    <property type="entry name" value="Glyoxalase/Bleomycin resistance protein/Dihydroxybiphenyl dioxygenase"/>
    <property type="match status" value="1"/>
</dbReference>
<dbReference type="InterPro" id="IPR037523">
    <property type="entry name" value="VOC_core"/>
</dbReference>
<dbReference type="EMBL" id="JAUHGG010000002">
    <property type="protein sequence ID" value="MDS1820483.1"/>
    <property type="molecule type" value="Genomic_DNA"/>
</dbReference>
<dbReference type="Gene3D" id="3.10.180.10">
    <property type="entry name" value="2,3-Dihydroxybiphenyl 1,2-Dioxygenase, domain 1"/>
    <property type="match status" value="1"/>
</dbReference>
<dbReference type="Proteomes" id="UP001253193">
    <property type="component" value="Unassembled WGS sequence"/>
</dbReference>